<evidence type="ECO:0000313" key="1">
    <source>
        <dbReference type="EMBL" id="SHH74500.1"/>
    </source>
</evidence>
<dbReference type="OrthoDB" id="9854278at2"/>
<accession>A0A1M5VH02</accession>
<dbReference type="AlphaFoldDB" id="A0A1M5VH02"/>
<sequence>MKKYMLILLCVMQMNAKDINSLMTNFDNKYALEHTELYSKQTIEENYFLPVPIFHRNIKIINVSSSWLESITTLLKLNPEAIYPYFNTTDKNLAAYIILAHVFDYQMPDISSHKESLYINNLKRDVFDESIVNKYKLRHNLPNNIDDVSSYMLNIIWSDVSDEANNRIKNAVNLKMRH</sequence>
<evidence type="ECO:0000313" key="2">
    <source>
        <dbReference type="Proteomes" id="UP000184109"/>
    </source>
</evidence>
<dbReference type="Proteomes" id="UP000184109">
    <property type="component" value="Unassembled WGS sequence"/>
</dbReference>
<dbReference type="EMBL" id="FQXQ01000003">
    <property type="protein sequence ID" value="SHH74500.1"/>
    <property type="molecule type" value="Genomic_DNA"/>
</dbReference>
<gene>
    <name evidence="1" type="ORF">SAMN05444281_1793</name>
</gene>
<dbReference type="RefSeq" id="WP_143155275.1">
    <property type="nucleotide sequence ID" value="NZ_BMEN01000003.1"/>
</dbReference>
<protein>
    <submittedName>
        <fullName evidence="1">Uncharacterized protein</fullName>
    </submittedName>
</protein>
<name>A0A1M5VH02_9FLAO</name>
<proteinExistence type="predicted"/>
<keyword evidence="2" id="KW-1185">Reference proteome</keyword>
<reference evidence="2" key="1">
    <citation type="submission" date="2016-11" db="EMBL/GenBank/DDBJ databases">
        <authorList>
            <person name="Varghese N."/>
            <person name="Submissions S."/>
        </authorList>
    </citation>
    <scope>NUCLEOTIDE SEQUENCE [LARGE SCALE GENOMIC DNA]</scope>
    <source>
        <strain evidence="2">DSM 100572</strain>
    </source>
</reference>
<organism evidence="1 2">
    <name type="scientific">Wenyingzhuangia marina</name>
    <dbReference type="NCBI Taxonomy" id="1195760"/>
    <lineage>
        <taxon>Bacteria</taxon>
        <taxon>Pseudomonadati</taxon>
        <taxon>Bacteroidota</taxon>
        <taxon>Flavobacteriia</taxon>
        <taxon>Flavobacteriales</taxon>
        <taxon>Flavobacteriaceae</taxon>
        <taxon>Wenyingzhuangia</taxon>
    </lineage>
</organism>